<accession>A0A381QCH0</accession>
<dbReference type="Pfam" id="PF25183">
    <property type="entry name" value="OMP_b-brl_4"/>
    <property type="match status" value="1"/>
</dbReference>
<protein>
    <recommendedName>
        <fullName evidence="4">TonB-dependent transporter Oar-like beta-barrel domain-containing protein</fullName>
    </recommendedName>
</protein>
<evidence type="ECO:0000256" key="1">
    <source>
        <dbReference type="ARBA" id="ARBA00004442"/>
    </source>
</evidence>
<dbReference type="AlphaFoldDB" id="A0A381QCH0"/>
<proteinExistence type="predicted"/>
<evidence type="ECO:0000256" key="3">
    <source>
        <dbReference type="ARBA" id="ARBA00023237"/>
    </source>
</evidence>
<evidence type="ECO:0000256" key="2">
    <source>
        <dbReference type="ARBA" id="ARBA00023136"/>
    </source>
</evidence>
<evidence type="ECO:0000259" key="4">
    <source>
        <dbReference type="Pfam" id="PF25183"/>
    </source>
</evidence>
<keyword evidence="3" id="KW-0998">Cell outer membrane</keyword>
<dbReference type="SUPFAM" id="SSF56935">
    <property type="entry name" value="Porins"/>
    <property type="match status" value="1"/>
</dbReference>
<comment type="subcellular location">
    <subcellularLocation>
        <location evidence="1">Cell outer membrane</location>
    </subcellularLocation>
</comment>
<dbReference type="InterPro" id="IPR057601">
    <property type="entry name" value="Oar-like_b-barrel"/>
</dbReference>
<name>A0A381QCH0_9ZZZZ</name>
<feature type="domain" description="TonB-dependent transporter Oar-like beta-barrel" evidence="4">
    <location>
        <begin position="7"/>
        <end position="353"/>
    </location>
</feature>
<dbReference type="Gene3D" id="2.40.170.20">
    <property type="entry name" value="TonB-dependent receptor, beta-barrel domain"/>
    <property type="match status" value="1"/>
</dbReference>
<dbReference type="InterPro" id="IPR036942">
    <property type="entry name" value="Beta-barrel_TonB_sf"/>
</dbReference>
<organism evidence="5">
    <name type="scientific">marine metagenome</name>
    <dbReference type="NCBI Taxonomy" id="408172"/>
    <lineage>
        <taxon>unclassified sequences</taxon>
        <taxon>metagenomes</taxon>
        <taxon>ecological metagenomes</taxon>
    </lineage>
</organism>
<sequence>MPKTNIGYTGETNGGAAYFVDFAVGEPAYRYEWQSLEIDPLGQQASFFVQDSWTMADGQLTINAGLRATDYKGNAKARVGAITNYPSYMADLGDHFHPPISIAPRFGFAYDVFNDGTTAIKGHVGRYFPQMIAGMYAGFQSFSAVEFQFSEWNADLGDYEIIETEFAPAGLEIDPDIKMTYFQEITFGVERQLGSDFSVEISGVVRNTQDFMDKVRMNGEWEAVPVQDAAGNPFIVYNLLNGDEAVYSFMNTEDIEGKSWLGPNIDGFEQTRDFWSVILALEKRFSNNWQMMGSYVYSENTGTDDTDFENGRGSSLGPSALWTDPNIRFFAGGPLAHDVPHQIKLVGTYVLPWDINFGWDYLGASGYPYTKQVRFRGGSETTDVELSGRKDRWVEPRSSRRYPWRNNINLRAEKSFDIGDIRIGVLADLFNVMNSNTVRQVITREDANSSWAFGQTRRIKYPRNFRMGFRIDF</sequence>
<dbReference type="EMBL" id="UINC01001300">
    <property type="protein sequence ID" value="SUZ77022.1"/>
    <property type="molecule type" value="Genomic_DNA"/>
</dbReference>
<keyword evidence="2" id="KW-0472">Membrane</keyword>
<dbReference type="GO" id="GO:0009279">
    <property type="term" value="C:cell outer membrane"/>
    <property type="evidence" value="ECO:0007669"/>
    <property type="project" value="UniProtKB-SubCell"/>
</dbReference>
<gene>
    <name evidence="5" type="ORF">METZ01_LOCUS29876</name>
</gene>
<evidence type="ECO:0000313" key="5">
    <source>
        <dbReference type="EMBL" id="SUZ77022.1"/>
    </source>
</evidence>
<reference evidence="5" key="1">
    <citation type="submission" date="2018-05" db="EMBL/GenBank/DDBJ databases">
        <authorList>
            <person name="Lanie J.A."/>
            <person name="Ng W.-L."/>
            <person name="Kazmierczak K.M."/>
            <person name="Andrzejewski T.M."/>
            <person name="Davidsen T.M."/>
            <person name="Wayne K.J."/>
            <person name="Tettelin H."/>
            <person name="Glass J.I."/>
            <person name="Rusch D."/>
            <person name="Podicherti R."/>
            <person name="Tsui H.-C.T."/>
            <person name="Winkler M.E."/>
        </authorList>
    </citation>
    <scope>NUCLEOTIDE SEQUENCE</scope>
</reference>